<evidence type="ECO:0000313" key="5">
    <source>
        <dbReference type="Proteomes" id="UP000305654"/>
    </source>
</evidence>
<organism evidence="4 5">
    <name type="scientific">Lichenicoccus roseus</name>
    <dbReference type="NCBI Taxonomy" id="2683649"/>
    <lineage>
        <taxon>Bacteria</taxon>
        <taxon>Pseudomonadati</taxon>
        <taxon>Pseudomonadota</taxon>
        <taxon>Alphaproteobacteria</taxon>
        <taxon>Acetobacterales</taxon>
        <taxon>Acetobacteraceae</taxon>
        <taxon>Lichenicoccus</taxon>
    </lineage>
</organism>
<dbReference type="InterPro" id="IPR052894">
    <property type="entry name" value="AsmA-related"/>
</dbReference>
<feature type="region of interest" description="Disordered" evidence="1">
    <location>
        <begin position="659"/>
        <end position="684"/>
    </location>
</feature>
<dbReference type="OrthoDB" id="5749006at2"/>
<evidence type="ECO:0000259" key="3">
    <source>
        <dbReference type="Pfam" id="PF05170"/>
    </source>
</evidence>
<feature type="compositionally biased region" description="Low complexity" evidence="1">
    <location>
        <begin position="150"/>
        <end position="160"/>
    </location>
</feature>
<dbReference type="PANTHER" id="PTHR30441:SF9">
    <property type="entry name" value="ASMA FAMILY PROTEIN YHJG"/>
    <property type="match status" value="1"/>
</dbReference>
<feature type="domain" description="AsmA" evidence="3">
    <location>
        <begin position="23"/>
        <end position="194"/>
    </location>
</feature>
<keyword evidence="2" id="KW-0812">Transmembrane</keyword>
<dbReference type="GO" id="GO:0005886">
    <property type="term" value="C:plasma membrane"/>
    <property type="evidence" value="ECO:0007669"/>
    <property type="project" value="TreeGrafter"/>
</dbReference>
<evidence type="ECO:0000313" key="4">
    <source>
        <dbReference type="EMBL" id="TLU71747.1"/>
    </source>
</evidence>
<feature type="domain" description="AsmA" evidence="3">
    <location>
        <begin position="208"/>
        <end position="558"/>
    </location>
</feature>
<dbReference type="InterPro" id="IPR007844">
    <property type="entry name" value="AsmA"/>
</dbReference>
<name>A0A5R9J5F9_9PROT</name>
<evidence type="ECO:0000256" key="2">
    <source>
        <dbReference type="SAM" id="Phobius"/>
    </source>
</evidence>
<evidence type="ECO:0000256" key="1">
    <source>
        <dbReference type="SAM" id="MobiDB-lite"/>
    </source>
</evidence>
<comment type="caution">
    <text evidence="4">The sequence shown here is derived from an EMBL/GenBank/DDBJ whole genome shotgun (WGS) entry which is preliminary data.</text>
</comment>
<dbReference type="Proteomes" id="UP000305654">
    <property type="component" value="Unassembled WGS sequence"/>
</dbReference>
<dbReference type="Pfam" id="PF05170">
    <property type="entry name" value="AsmA"/>
    <property type="match status" value="2"/>
</dbReference>
<feature type="compositionally biased region" description="Low complexity" evidence="1">
    <location>
        <begin position="8"/>
        <end position="20"/>
    </location>
</feature>
<reference evidence="4 5" key="1">
    <citation type="submission" date="2019-05" db="EMBL/GenBank/DDBJ databases">
        <authorList>
            <person name="Pankratov T."/>
            <person name="Grouzdev D."/>
        </authorList>
    </citation>
    <scope>NUCLEOTIDE SEQUENCE [LARGE SCALE GENOMIC DNA]</scope>
    <source>
        <strain evidence="4 5">KEBCLARHB70R</strain>
    </source>
</reference>
<sequence>MAVDQTASGNNRASGSSGAGRPRRRRIWPWILGVFAVAIILLVALWDWDWFIPLVDSRASSALGHKVTMQHLHVRLGRTTVVTADGVRVDNPEGFPADQPLAQIDHLGISVAVMSYIRNQVIDIPLINVDHPVIDALAHQDGSANWTMKSQSGSSSSSASKPPRLGLLRIHDGHVHVVDPKLRTDMNLQVHTAGYRDPDGGHIVVTADGTYAHQPITGRFIGGALLTLQDRGRPYPVDLHVANGPTHVSLEGEIDQPLTFGGARLKLVFTGPDMALLLPLTGVPIPHTPPFKVTGNLDYQNRRIVFDKFHGTVGSSDLEGRIAGDAQSKVPDIKADLSSQRVDLNDLAGFIGGTPGTAKTGNVQQKQEIAASKTSGNILPDQKFSVPKLRAANVHLTYRGEHIENKYVPLDNIVVAMDIVDGHITLHPLDFKVGTGSIDSNLDLQPSGEDLRTKADVKFRHVDLSRILQATHAFHGDGVLGGQADITTTGSSVASMLGNGNGGVTMVISGNGDISALLHDIAGLEVGNAILSALGLPNRASLRCFIADMPLHDGILSMKTFLLQTSEARSIGRGTIDLKNQTLDYSLTTRSSHFSIGSLPGPINVTGKLGSPSIRPGAEVVARAGAAVGLGVLLVPLAILPTIQLGVGEGACTDALQKTEAAPAAPPPAAVPVHRRHGPQRKAG</sequence>
<feature type="region of interest" description="Disordered" evidence="1">
    <location>
        <begin position="1"/>
        <end position="22"/>
    </location>
</feature>
<feature type="region of interest" description="Disordered" evidence="1">
    <location>
        <begin position="145"/>
        <end position="165"/>
    </location>
</feature>
<feature type="compositionally biased region" description="Basic residues" evidence="1">
    <location>
        <begin position="673"/>
        <end position="684"/>
    </location>
</feature>
<protein>
    <submittedName>
        <fullName evidence="4">AsmA family protein</fullName>
    </submittedName>
</protein>
<dbReference type="EMBL" id="VCDI01000005">
    <property type="protein sequence ID" value="TLU71747.1"/>
    <property type="molecule type" value="Genomic_DNA"/>
</dbReference>
<dbReference type="PANTHER" id="PTHR30441">
    <property type="entry name" value="DUF748 DOMAIN-CONTAINING PROTEIN"/>
    <property type="match status" value="1"/>
</dbReference>
<proteinExistence type="predicted"/>
<dbReference type="AlphaFoldDB" id="A0A5R9J5F9"/>
<feature type="transmembrane region" description="Helical" evidence="2">
    <location>
        <begin position="27"/>
        <end position="48"/>
    </location>
</feature>
<dbReference type="GO" id="GO:0090313">
    <property type="term" value="P:regulation of protein targeting to membrane"/>
    <property type="evidence" value="ECO:0007669"/>
    <property type="project" value="TreeGrafter"/>
</dbReference>
<accession>A0A5R9J5F9</accession>
<keyword evidence="5" id="KW-1185">Reference proteome</keyword>
<gene>
    <name evidence="4" type="ORF">FE263_14875</name>
</gene>
<keyword evidence="2" id="KW-0472">Membrane</keyword>
<keyword evidence="2" id="KW-1133">Transmembrane helix</keyword>